<organism evidence="1 2">
    <name type="scientific">Nocardioides bizhenqiangii</name>
    <dbReference type="NCBI Taxonomy" id="3095076"/>
    <lineage>
        <taxon>Bacteria</taxon>
        <taxon>Bacillati</taxon>
        <taxon>Actinomycetota</taxon>
        <taxon>Actinomycetes</taxon>
        <taxon>Propionibacteriales</taxon>
        <taxon>Nocardioidaceae</taxon>
        <taxon>Nocardioides</taxon>
    </lineage>
</organism>
<proteinExistence type="predicted"/>
<evidence type="ECO:0000313" key="2">
    <source>
        <dbReference type="Proteomes" id="UP001327225"/>
    </source>
</evidence>
<name>A0ABZ0ZLN2_9ACTN</name>
<evidence type="ECO:0000313" key="1">
    <source>
        <dbReference type="EMBL" id="WQQ24960.1"/>
    </source>
</evidence>
<sequence>MRERRAIAGAGAALMAFAVAGCSGGASEDTGDVAIDDAQGLGVTARCVVADAAGGLVLYPGAFTAIGRTRLVSVVLDGEENLKVIEESVLDYRGPDDLQGVVDEYPPASTSFISALADWETRRPATGLVVRPRDGKQAVLVAVRLEDPGQPGHVRGVTIRARTPAGPRTWAWEQLVLAVPDGEACTPDVVAETTEWTG</sequence>
<dbReference type="Proteomes" id="UP001327225">
    <property type="component" value="Chromosome"/>
</dbReference>
<dbReference type="PROSITE" id="PS51257">
    <property type="entry name" value="PROKAR_LIPOPROTEIN"/>
    <property type="match status" value="1"/>
</dbReference>
<keyword evidence="2" id="KW-1185">Reference proteome</keyword>
<dbReference type="RefSeq" id="WP_322936522.1">
    <property type="nucleotide sequence ID" value="NZ_CP141059.1"/>
</dbReference>
<protein>
    <recommendedName>
        <fullName evidence="3">Lipoprotein</fullName>
    </recommendedName>
</protein>
<evidence type="ECO:0008006" key="3">
    <source>
        <dbReference type="Google" id="ProtNLM"/>
    </source>
</evidence>
<dbReference type="EMBL" id="CP141059">
    <property type="protein sequence ID" value="WQQ24960.1"/>
    <property type="molecule type" value="Genomic_DNA"/>
</dbReference>
<reference evidence="2" key="1">
    <citation type="submission" date="2023-12" db="EMBL/GenBank/DDBJ databases">
        <title>Novel species in genus Nocardioides.</title>
        <authorList>
            <person name="Zhou H."/>
        </authorList>
    </citation>
    <scope>NUCLEOTIDE SEQUENCE [LARGE SCALE GENOMIC DNA]</scope>
    <source>
        <strain evidence="2">HM61</strain>
    </source>
</reference>
<accession>A0ABZ0ZLN2</accession>
<gene>
    <name evidence="1" type="ORF">SHK19_13400</name>
</gene>